<accession>B5VQ37</accession>
<comment type="caution">
    <text evidence="2">The sequence shown here is derived from an EMBL/GenBank/DDBJ whole genome shotgun (WGS) entry which is preliminary data.</text>
</comment>
<dbReference type="AlphaFoldDB" id="B5VQ37"/>
<evidence type="ECO:0000256" key="1">
    <source>
        <dbReference type="SAM" id="MobiDB-lite"/>
    </source>
</evidence>
<reference evidence="2 3" key="1">
    <citation type="journal article" date="2008" name="FEMS Yeast Res.">
        <title>Comparative genome analysis of a Saccharomyces cerevisiae wine strain.</title>
        <authorList>
            <person name="Borneman A.R."/>
            <person name="Forgan A.H."/>
            <person name="Pretorius I.S."/>
            <person name="Chambers P.J."/>
        </authorList>
    </citation>
    <scope>NUCLEOTIDE SEQUENCE [LARGE SCALE GENOMIC DNA]</scope>
    <source>
        <strain evidence="2 3">AWRI1631</strain>
    </source>
</reference>
<sequence>IQSKSKQRHRHRTRNMQIAGSCSSKQHPCGTQLQATKQLEQPTKLF</sequence>
<organism evidence="2 3">
    <name type="scientific">Saccharomyces cerevisiae (strain AWRI1631)</name>
    <name type="common">Baker's yeast</name>
    <dbReference type="NCBI Taxonomy" id="545124"/>
    <lineage>
        <taxon>Eukaryota</taxon>
        <taxon>Fungi</taxon>
        <taxon>Dikarya</taxon>
        <taxon>Ascomycota</taxon>
        <taxon>Saccharomycotina</taxon>
        <taxon>Saccharomycetes</taxon>
        <taxon>Saccharomycetales</taxon>
        <taxon>Saccharomycetaceae</taxon>
        <taxon>Saccharomyces</taxon>
    </lineage>
</organism>
<evidence type="ECO:0000313" key="3">
    <source>
        <dbReference type="Proteomes" id="UP000008988"/>
    </source>
</evidence>
<feature type="region of interest" description="Disordered" evidence="1">
    <location>
        <begin position="1"/>
        <end position="46"/>
    </location>
</feature>
<evidence type="ECO:0000313" key="2">
    <source>
        <dbReference type="EMBL" id="EDZ69956.1"/>
    </source>
</evidence>
<dbReference type="Proteomes" id="UP000008988">
    <property type="component" value="Unassembled WGS sequence"/>
</dbReference>
<name>B5VQ37_YEAS6</name>
<proteinExistence type="predicted"/>
<gene>
    <name evidence="2" type="ORF">AWRI1631_134070</name>
</gene>
<feature type="non-terminal residue" evidence="2">
    <location>
        <position position="1"/>
    </location>
</feature>
<feature type="compositionally biased region" description="Basic residues" evidence="1">
    <location>
        <begin position="1"/>
        <end position="14"/>
    </location>
</feature>
<protein>
    <submittedName>
        <fullName evidence="2">Uncharacterized protein</fullName>
    </submittedName>
</protein>
<dbReference type="EMBL" id="ABSV01001902">
    <property type="protein sequence ID" value="EDZ69956.1"/>
    <property type="molecule type" value="Genomic_DNA"/>
</dbReference>
<feature type="compositionally biased region" description="Polar residues" evidence="1">
    <location>
        <begin position="15"/>
        <end position="46"/>
    </location>
</feature>